<dbReference type="AlphaFoldDB" id="A0AA41Y1T2"/>
<dbReference type="GO" id="GO:0046872">
    <property type="term" value="F:metal ion binding"/>
    <property type="evidence" value="ECO:0007669"/>
    <property type="project" value="InterPro"/>
</dbReference>
<gene>
    <name evidence="3" type="ORF">N2K84_04080</name>
</gene>
<evidence type="ECO:0000256" key="1">
    <source>
        <dbReference type="SAM" id="SignalP"/>
    </source>
</evidence>
<feature type="chain" id="PRO_5041366396" evidence="1">
    <location>
        <begin position="22"/>
        <end position="122"/>
    </location>
</feature>
<dbReference type="RefSeq" id="WP_282590506.1">
    <property type="nucleotide sequence ID" value="NZ_JAPAAF010000004.1"/>
</dbReference>
<feature type="domain" description="HMA" evidence="2">
    <location>
        <begin position="23"/>
        <end position="89"/>
    </location>
</feature>
<dbReference type="InterPro" id="IPR006121">
    <property type="entry name" value="HMA_dom"/>
</dbReference>
<evidence type="ECO:0000259" key="2">
    <source>
        <dbReference type="PROSITE" id="PS50846"/>
    </source>
</evidence>
<dbReference type="Proteomes" id="UP001163821">
    <property type="component" value="Unassembled WGS sequence"/>
</dbReference>
<feature type="signal peptide" evidence="1">
    <location>
        <begin position="1"/>
        <end position="21"/>
    </location>
</feature>
<accession>A0AA41Y1T2</accession>
<dbReference type="PROSITE" id="PS50846">
    <property type="entry name" value="HMA_2"/>
    <property type="match status" value="1"/>
</dbReference>
<dbReference type="InterPro" id="IPR036163">
    <property type="entry name" value="HMA_dom_sf"/>
</dbReference>
<name>A0AA41Y1T2_9BACT</name>
<dbReference type="EMBL" id="JAPAAF010000004">
    <property type="protein sequence ID" value="MCW0481896.1"/>
    <property type="molecule type" value="Genomic_DNA"/>
</dbReference>
<dbReference type="PRINTS" id="PR00946">
    <property type="entry name" value="HGSCAVENGER"/>
</dbReference>
<dbReference type="Gene3D" id="3.30.70.100">
    <property type="match status" value="1"/>
</dbReference>
<reference evidence="3" key="1">
    <citation type="submission" date="2022-10" db="EMBL/GenBank/DDBJ databases">
        <title>Gaoshiqiia sediminis gen. nov., sp. nov., isolated from coastal sediment.</title>
        <authorList>
            <person name="Yu W.X."/>
            <person name="Mu D.S."/>
            <person name="Du J.Z."/>
            <person name="Liang Y.Q."/>
        </authorList>
    </citation>
    <scope>NUCLEOTIDE SEQUENCE</scope>
    <source>
        <strain evidence="3">A06</strain>
    </source>
</reference>
<dbReference type="CDD" id="cd00371">
    <property type="entry name" value="HMA"/>
    <property type="match status" value="1"/>
</dbReference>
<sequence>MKTKVMLLAALIMMGTGVLSAKEKTEKFKVYGNCSMCEKRIEKAASSVEGVSKADWNKETKLIEVTLDDSKTDMHKVHMAISNAGHDTDLHQAKDEVYNKLPGCCKYDRAKAAPKAAEEHKH</sequence>
<proteinExistence type="predicted"/>
<organism evidence="3 4">
    <name type="scientific">Gaoshiqia sediminis</name>
    <dbReference type="NCBI Taxonomy" id="2986998"/>
    <lineage>
        <taxon>Bacteria</taxon>
        <taxon>Pseudomonadati</taxon>
        <taxon>Bacteroidota</taxon>
        <taxon>Bacteroidia</taxon>
        <taxon>Marinilabiliales</taxon>
        <taxon>Prolixibacteraceae</taxon>
        <taxon>Gaoshiqia</taxon>
    </lineage>
</organism>
<dbReference type="Pfam" id="PF00403">
    <property type="entry name" value="HMA"/>
    <property type="match status" value="1"/>
</dbReference>
<evidence type="ECO:0000313" key="4">
    <source>
        <dbReference type="Proteomes" id="UP001163821"/>
    </source>
</evidence>
<dbReference type="SUPFAM" id="SSF55008">
    <property type="entry name" value="HMA, heavy metal-associated domain"/>
    <property type="match status" value="1"/>
</dbReference>
<comment type="caution">
    <text evidence="3">The sequence shown here is derived from an EMBL/GenBank/DDBJ whole genome shotgun (WGS) entry which is preliminary data.</text>
</comment>
<dbReference type="InterPro" id="IPR001802">
    <property type="entry name" value="MerP/CopZ"/>
</dbReference>
<keyword evidence="4" id="KW-1185">Reference proteome</keyword>
<keyword evidence="1" id="KW-0732">Signal</keyword>
<evidence type="ECO:0000313" key="3">
    <source>
        <dbReference type="EMBL" id="MCW0481896.1"/>
    </source>
</evidence>
<protein>
    <submittedName>
        <fullName evidence="3">Heavy-metal-associated domain-containing protein</fullName>
    </submittedName>
</protein>